<dbReference type="SUPFAM" id="SSF110849">
    <property type="entry name" value="ParB/Sulfiredoxin"/>
    <property type="match status" value="1"/>
</dbReference>
<dbReference type="Proteomes" id="UP001310022">
    <property type="component" value="Unassembled WGS sequence"/>
</dbReference>
<evidence type="ECO:0000259" key="1">
    <source>
        <dbReference type="Pfam" id="PF02195"/>
    </source>
</evidence>
<feature type="domain" description="ParB-like N-terminal" evidence="1">
    <location>
        <begin position="95"/>
        <end position="159"/>
    </location>
</feature>
<reference evidence="2 3" key="1">
    <citation type="submission" date="2021-12" db="EMBL/GenBank/DDBJ databases">
        <title>Genome sequencing of bacteria with rrn-lacking chromosome and rrn-plasmid.</title>
        <authorList>
            <person name="Anda M."/>
            <person name="Iwasaki W."/>
        </authorList>
    </citation>
    <scope>NUCLEOTIDE SEQUENCE [LARGE SCALE GENOMIC DNA]</scope>
    <source>
        <strain evidence="2 3">NBRC 15940</strain>
    </source>
</reference>
<dbReference type="InterPro" id="IPR036086">
    <property type="entry name" value="ParB/Sulfiredoxin_sf"/>
</dbReference>
<gene>
    <name evidence="2" type="ORF">PEDI_49940</name>
</gene>
<evidence type="ECO:0000313" key="2">
    <source>
        <dbReference type="EMBL" id="GJM64442.1"/>
    </source>
</evidence>
<dbReference type="AlphaFoldDB" id="A0AAN4W528"/>
<name>A0AAN4W528_9BACT</name>
<evidence type="ECO:0000313" key="3">
    <source>
        <dbReference type="Proteomes" id="UP001310022"/>
    </source>
</evidence>
<protein>
    <recommendedName>
        <fullName evidence="1">ParB-like N-terminal domain-containing protein</fullName>
    </recommendedName>
</protein>
<proteinExistence type="predicted"/>
<dbReference type="EMBL" id="BQKE01000005">
    <property type="protein sequence ID" value="GJM64442.1"/>
    <property type="molecule type" value="Genomic_DNA"/>
</dbReference>
<dbReference type="RefSeq" id="WP_338239508.1">
    <property type="nucleotide sequence ID" value="NZ_BQKE01000005.1"/>
</dbReference>
<accession>A0AAN4W528</accession>
<dbReference type="Gene3D" id="3.90.1530.10">
    <property type="entry name" value="Conserved hypothetical protein from pyrococcus furiosus pfu- 392566-001, ParB domain"/>
    <property type="match status" value="1"/>
</dbReference>
<sequence length="341" mass="39255">MAKKQIKSGRGRRAVAINPVQESTVVKSVQSTENTEAVNEPRLDDYAIKDEIKAHIQGRDRYLSGIQFTSFDDPMIKIHPELQRLIPALTLAEREKLSGSIAQEGIREPVLIWKMPENGTFYIIDGHNRWQVARALKVMEIPYREMKFPDLEAVKQYMIDLQMGKRNLVKWQVSYFRGMKYERLKGQHGGKRSNQEVGGRYAEQLADEFGVSAMTILRDGKFYRGVQNLPEEVKDRFLARILVANKASVEKLGAFNTVVEKELLFGAFNIDEDNASPEDKSWFINYFAKPKESLSPSPFNLNDFKKKERAKVIRLAKKVDADTKIEVINFYQSLLEELKNY</sequence>
<dbReference type="Pfam" id="PF02195">
    <property type="entry name" value="ParB_N"/>
    <property type="match status" value="1"/>
</dbReference>
<dbReference type="InterPro" id="IPR003115">
    <property type="entry name" value="ParB_N"/>
</dbReference>
<keyword evidence="3" id="KW-1185">Reference proteome</keyword>
<organism evidence="2 3">
    <name type="scientific">Persicobacter diffluens</name>
    <dbReference type="NCBI Taxonomy" id="981"/>
    <lineage>
        <taxon>Bacteria</taxon>
        <taxon>Pseudomonadati</taxon>
        <taxon>Bacteroidota</taxon>
        <taxon>Cytophagia</taxon>
        <taxon>Cytophagales</taxon>
        <taxon>Persicobacteraceae</taxon>
        <taxon>Persicobacter</taxon>
    </lineage>
</organism>
<comment type="caution">
    <text evidence="2">The sequence shown here is derived from an EMBL/GenBank/DDBJ whole genome shotgun (WGS) entry which is preliminary data.</text>
</comment>